<protein>
    <submittedName>
        <fullName evidence="1">Uncharacterized protein</fullName>
    </submittedName>
</protein>
<dbReference type="EMBL" id="LT838813">
    <property type="protein sequence ID" value="SMD45381.1"/>
    <property type="molecule type" value="Genomic_DNA"/>
</dbReference>
<keyword evidence="2" id="KW-1185">Reference proteome</keyword>
<organism evidence="1 2">
    <name type="scientific">Aquiflexum balticum DSM 16537</name>
    <dbReference type="NCBI Taxonomy" id="758820"/>
    <lineage>
        <taxon>Bacteria</taxon>
        <taxon>Pseudomonadati</taxon>
        <taxon>Bacteroidota</taxon>
        <taxon>Cytophagia</taxon>
        <taxon>Cytophagales</taxon>
        <taxon>Cyclobacteriaceae</taxon>
        <taxon>Aquiflexum</taxon>
    </lineage>
</organism>
<dbReference type="Proteomes" id="UP000192333">
    <property type="component" value="Chromosome I"/>
</dbReference>
<proteinExistence type="predicted"/>
<dbReference type="RefSeq" id="WP_084122174.1">
    <property type="nucleotide sequence ID" value="NZ_LT838813.1"/>
</dbReference>
<dbReference type="AlphaFoldDB" id="A0A1W2H928"/>
<gene>
    <name evidence="1" type="ORF">SAMN00777080_4030</name>
</gene>
<evidence type="ECO:0000313" key="1">
    <source>
        <dbReference type="EMBL" id="SMD45381.1"/>
    </source>
</evidence>
<reference evidence="2" key="1">
    <citation type="submission" date="2017-04" db="EMBL/GenBank/DDBJ databases">
        <authorList>
            <person name="Varghese N."/>
            <person name="Submissions S."/>
        </authorList>
    </citation>
    <scope>NUCLEOTIDE SEQUENCE [LARGE SCALE GENOMIC DNA]</scope>
    <source>
        <strain evidence="2">DSM 16537</strain>
    </source>
</reference>
<accession>A0A1W2H928</accession>
<dbReference type="OrthoDB" id="1121706at2"/>
<dbReference type="STRING" id="758820.SAMN00777080_4030"/>
<sequence length="92" mass="10757">MDSKVKFKDLLKTAVTELQGLTSVSNPDFRLEQAEYLKSKNEWDIVVSFLVQNTNPKKGVLVPSYNFEFERVYKRLKINSHKEVLGLYIFEN</sequence>
<evidence type="ECO:0000313" key="2">
    <source>
        <dbReference type="Proteomes" id="UP000192333"/>
    </source>
</evidence>
<name>A0A1W2H928_9BACT</name>